<evidence type="ECO:0000313" key="1">
    <source>
        <dbReference type="EMBL" id="CAA9994894.1"/>
    </source>
</evidence>
<protein>
    <submittedName>
        <fullName evidence="1">Uncharacterized protein</fullName>
    </submittedName>
</protein>
<dbReference type="EMBL" id="CADCXU010002789">
    <property type="protein sequence ID" value="CAA9994894.1"/>
    <property type="molecule type" value="Genomic_DNA"/>
</dbReference>
<name>A0A6H5FYY1_9HEMI</name>
<reference evidence="1 2" key="1">
    <citation type="submission" date="2020-02" db="EMBL/GenBank/DDBJ databases">
        <authorList>
            <person name="Ferguson B K."/>
        </authorList>
    </citation>
    <scope>NUCLEOTIDE SEQUENCE [LARGE SCALE GENOMIC DNA]</scope>
</reference>
<gene>
    <name evidence="1" type="ORF">NTEN_LOCUS1710</name>
</gene>
<dbReference type="AlphaFoldDB" id="A0A6H5FYY1"/>
<proteinExistence type="predicted"/>
<dbReference type="Proteomes" id="UP000479000">
    <property type="component" value="Unassembled WGS sequence"/>
</dbReference>
<keyword evidence="2" id="KW-1185">Reference proteome</keyword>
<sequence length="320" mass="36660">MYPVEAHSASLNVTLGPQAVQDPAPTGCETHFFSIHWIRYHLGNPPTISGRTINKRNGLRLNRTGHRDRSLMRSGRKLCTLSASGRRGCPSGGWREGRENGGRTLECPYREDVTQNGDKVRDVKSSCIRCRRTSLPLFPIRTVRTQRSICRTCSRQLARRRCEPNRQSRVDCHRTIRTMILHHHYYLLPQSELCGRRLRNTRLSGLEEITLLFRLDPPPTFLICIQFMQPSVEKSCPAYYRSTRNVLAGQALPLRRWMAKCETFRLQVLGIPVMRFCCNTVALSRRRLPHLLFPILISLHPPVSSRRNVGECAPGEHSIT</sequence>
<organism evidence="1 2">
    <name type="scientific">Nesidiocoris tenuis</name>
    <dbReference type="NCBI Taxonomy" id="355587"/>
    <lineage>
        <taxon>Eukaryota</taxon>
        <taxon>Metazoa</taxon>
        <taxon>Ecdysozoa</taxon>
        <taxon>Arthropoda</taxon>
        <taxon>Hexapoda</taxon>
        <taxon>Insecta</taxon>
        <taxon>Pterygota</taxon>
        <taxon>Neoptera</taxon>
        <taxon>Paraneoptera</taxon>
        <taxon>Hemiptera</taxon>
        <taxon>Heteroptera</taxon>
        <taxon>Panheteroptera</taxon>
        <taxon>Cimicomorpha</taxon>
        <taxon>Miridae</taxon>
        <taxon>Dicyphina</taxon>
        <taxon>Nesidiocoris</taxon>
    </lineage>
</organism>
<accession>A0A6H5FYY1</accession>
<evidence type="ECO:0000313" key="2">
    <source>
        <dbReference type="Proteomes" id="UP000479000"/>
    </source>
</evidence>